<feature type="compositionally biased region" description="Basic and acidic residues" evidence="15">
    <location>
        <begin position="356"/>
        <end position="366"/>
    </location>
</feature>
<feature type="transmembrane region" description="Helical" evidence="14">
    <location>
        <begin position="97"/>
        <end position="117"/>
    </location>
</feature>
<evidence type="ECO:0000256" key="12">
    <source>
        <dbReference type="ARBA" id="ARBA00023136"/>
    </source>
</evidence>
<evidence type="ECO:0000256" key="15">
    <source>
        <dbReference type="SAM" id="MobiDB-lite"/>
    </source>
</evidence>
<dbReference type="PANTHER" id="PTHR12210">
    <property type="entry name" value="DULLARD PROTEIN PHOSPHATASE"/>
    <property type="match status" value="1"/>
</dbReference>
<keyword evidence="7 14" id="KW-0653">Protein transport</keyword>
<comment type="similarity">
    <text evidence="3 14">Belongs to the TIM50 family.</text>
</comment>
<feature type="region of interest" description="Disordered" evidence="15">
    <location>
        <begin position="356"/>
        <end position="381"/>
    </location>
</feature>
<keyword evidence="9 14" id="KW-1133">Transmembrane helix</keyword>
<dbReference type="PROSITE" id="PS50969">
    <property type="entry name" value="FCP1"/>
    <property type="match status" value="1"/>
</dbReference>
<evidence type="ECO:0000256" key="11">
    <source>
        <dbReference type="ARBA" id="ARBA00023128"/>
    </source>
</evidence>
<evidence type="ECO:0000256" key="10">
    <source>
        <dbReference type="ARBA" id="ARBA00023010"/>
    </source>
</evidence>
<sequence length="381" mass="44531">MAKRAFDCFRLGTKLCSQISRNSQSIYSSKRFSSLSLKRQNEYSKASPFISRFTSNTPKAPWMETELKTPLSEFSNKQQQKNDDQKSRDDSWRKMKYSLIAMGAALGICGGTAAYTLGRPKRDEEGNIIEDEFSKLPVIQQFFKRMFHEIEYYNKMIKEPSRDKLLPDPVKHPYFQPPYTLVLEMTDVLVHPEWTYQTGWRFKKRPGVDKFLEQVSAPNFEIVVYTAEQGLTVFPILDSLDPNGYIMYRLVRDATDFVDGHHVKNLDCLNRDLKKVIVVDWNSTSVKLHPNNAFLIPKWNGNDDDTTLVDLAAFLRTIAANEVEDVRDVLVYYRQFENPIEAFRDNQRRLLEQMEERDKYNKDKKQNPPLTSRWASSFLNR</sequence>
<dbReference type="InterPro" id="IPR023214">
    <property type="entry name" value="HAD_sf"/>
</dbReference>
<feature type="compositionally biased region" description="Polar residues" evidence="15">
    <location>
        <begin position="368"/>
        <end position="381"/>
    </location>
</feature>
<proteinExistence type="inferred from homology"/>
<evidence type="ECO:0000256" key="2">
    <source>
        <dbReference type="ARBA" id="ARBA00004434"/>
    </source>
</evidence>
<dbReference type="AlphaFoldDB" id="A0A9P0HRU6"/>
<protein>
    <recommendedName>
        <fullName evidence="14">Mitochondrial import inner membrane translocase subunit TIM50</fullName>
    </recommendedName>
</protein>
<evidence type="ECO:0000256" key="5">
    <source>
        <dbReference type="ARBA" id="ARBA00022692"/>
    </source>
</evidence>
<keyword evidence="6" id="KW-0999">Mitochondrion inner membrane</keyword>
<dbReference type="Gene3D" id="3.40.50.1000">
    <property type="entry name" value="HAD superfamily/HAD-like"/>
    <property type="match status" value="1"/>
</dbReference>
<dbReference type="SMART" id="SM00577">
    <property type="entry name" value="CPDc"/>
    <property type="match status" value="1"/>
</dbReference>
<comment type="subcellular location">
    <subcellularLocation>
        <location evidence="2 14">Mitochondrion inner membrane</location>
        <topology evidence="2 14">Single-pass membrane protein</topology>
    </subcellularLocation>
</comment>
<feature type="domain" description="FCP1 homology" evidence="16">
    <location>
        <begin position="174"/>
        <end position="318"/>
    </location>
</feature>
<gene>
    <name evidence="17" type="ORF">NEZAVI_LOCUS14905</name>
</gene>
<feature type="compositionally biased region" description="Basic and acidic residues" evidence="15">
    <location>
        <begin position="80"/>
        <end position="90"/>
    </location>
</feature>
<dbReference type="Proteomes" id="UP001152798">
    <property type="component" value="Chromosome 7"/>
</dbReference>
<dbReference type="OrthoDB" id="287041at2759"/>
<feature type="region of interest" description="Disordered" evidence="15">
    <location>
        <begin position="71"/>
        <end position="90"/>
    </location>
</feature>
<keyword evidence="5 14" id="KW-0812">Transmembrane</keyword>
<comment type="subunit">
    <text evidence="13">Component of the TIM23 complex at least composed of Tim23, Tim17 (Tim17a1, Tim17a2 or Tim17b1) and a Tim50.</text>
</comment>
<dbReference type="Pfam" id="PF03031">
    <property type="entry name" value="NIF"/>
    <property type="match status" value="1"/>
</dbReference>
<keyword evidence="11 14" id="KW-0496">Mitochondrion</keyword>
<evidence type="ECO:0000256" key="6">
    <source>
        <dbReference type="ARBA" id="ARBA00022792"/>
    </source>
</evidence>
<evidence type="ECO:0000259" key="16">
    <source>
        <dbReference type="PROSITE" id="PS50969"/>
    </source>
</evidence>
<dbReference type="InterPro" id="IPR004274">
    <property type="entry name" value="FCP1_dom"/>
</dbReference>
<keyword evidence="10 14" id="KW-0811">Translocation</keyword>
<evidence type="ECO:0000256" key="7">
    <source>
        <dbReference type="ARBA" id="ARBA00022927"/>
    </source>
</evidence>
<keyword evidence="12 14" id="KW-0472">Membrane</keyword>
<evidence type="ECO:0000256" key="1">
    <source>
        <dbReference type="ARBA" id="ARBA00002959"/>
    </source>
</evidence>
<dbReference type="SUPFAM" id="SSF56784">
    <property type="entry name" value="HAD-like"/>
    <property type="match status" value="1"/>
</dbReference>
<dbReference type="CDD" id="cd07521">
    <property type="entry name" value="HAD_FCP1-like"/>
    <property type="match status" value="1"/>
</dbReference>
<name>A0A9P0HRU6_NEZVI</name>
<evidence type="ECO:0000256" key="8">
    <source>
        <dbReference type="ARBA" id="ARBA00022946"/>
    </source>
</evidence>
<evidence type="ECO:0000256" key="14">
    <source>
        <dbReference type="RuleBase" id="RU365079"/>
    </source>
</evidence>
<evidence type="ECO:0000256" key="4">
    <source>
        <dbReference type="ARBA" id="ARBA00022448"/>
    </source>
</evidence>
<keyword evidence="8 14" id="KW-0809">Transit peptide</keyword>
<evidence type="ECO:0000313" key="18">
    <source>
        <dbReference type="Proteomes" id="UP001152798"/>
    </source>
</evidence>
<reference evidence="17" key="1">
    <citation type="submission" date="2022-01" db="EMBL/GenBank/DDBJ databases">
        <authorList>
            <person name="King R."/>
        </authorList>
    </citation>
    <scope>NUCLEOTIDE SEQUENCE</scope>
</reference>
<evidence type="ECO:0000256" key="3">
    <source>
        <dbReference type="ARBA" id="ARBA00006344"/>
    </source>
</evidence>
<evidence type="ECO:0000256" key="13">
    <source>
        <dbReference type="ARBA" id="ARBA00061911"/>
    </source>
</evidence>
<evidence type="ECO:0000256" key="9">
    <source>
        <dbReference type="ARBA" id="ARBA00022989"/>
    </source>
</evidence>
<evidence type="ECO:0000313" key="17">
    <source>
        <dbReference type="EMBL" id="CAH1407101.1"/>
    </source>
</evidence>
<organism evidence="17 18">
    <name type="scientific">Nezara viridula</name>
    <name type="common">Southern green stink bug</name>
    <name type="synonym">Cimex viridulus</name>
    <dbReference type="NCBI Taxonomy" id="85310"/>
    <lineage>
        <taxon>Eukaryota</taxon>
        <taxon>Metazoa</taxon>
        <taxon>Ecdysozoa</taxon>
        <taxon>Arthropoda</taxon>
        <taxon>Hexapoda</taxon>
        <taxon>Insecta</taxon>
        <taxon>Pterygota</taxon>
        <taxon>Neoptera</taxon>
        <taxon>Paraneoptera</taxon>
        <taxon>Hemiptera</taxon>
        <taxon>Heteroptera</taxon>
        <taxon>Panheteroptera</taxon>
        <taxon>Pentatomomorpha</taxon>
        <taxon>Pentatomoidea</taxon>
        <taxon>Pentatomidae</taxon>
        <taxon>Pentatominae</taxon>
        <taxon>Nezara</taxon>
    </lineage>
</organism>
<dbReference type="InterPro" id="IPR050365">
    <property type="entry name" value="TIM50"/>
</dbReference>
<keyword evidence="18" id="KW-1185">Reference proteome</keyword>
<accession>A0A9P0HRU6</accession>
<dbReference type="FunFam" id="3.40.50.1000:FF:000019">
    <property type="entry name" value="Mitochondrial import inner membrane translocase subunit TIM50"/>
    <property type="match status" value="1"/>
</dbReference>
<dbReference type="EMBL" id="OV725083">
    <property type="protein sequence ID" value="CAH1407101.1"/>
    <property type="molecule type" value="Genomic_DNA"/>
</dbReference>
<dbReference type="GO" id="GO:0005744">
    <property type="term" value="C:TIM23 mitochondrial import inner membrane translocase complex"/>
    <property type="evidence" value="ECO:0007669"/>
    <property type="project" value="UniProtKB-UniRule"/>
</dbReference>
<comment type="function">
    <text evidence="1 14">Essential component of the TIM23 complex, a complex that mediates the translocation of transit peptide-containing proteins across the mitochondrial inner membrane.</text>
</comment>
<dbReference type="GO" id="GO:0015031">
    <property type="term" value="P:protein transport"/>
    <property type="evidence" value="ECO:0007669"/>
    <property type="project" value="UniProtKB-KW"/>
</dbReference>
<dbReference type="InterPro" id="IPR036412">
    <property type="entry name" value="HAD-like_sf"/>
</dbReference>
<keyword evidence="4 14" id="KW-0813">Transport</keyword>